<feature type="compositionally biased region" description="Basic and acidic residues" evidence="5">
    <location>
        <begin position="201"/>
        <end position="213"/>
    </location>
</feature>
<dbReference type="Gene3D" id="1.10.357.10">
    <property type="entry name" value="Tetracycline Repressor, domain 2"/>
    <property type="match status" value="1"/>
</dbReference>
<dbReference type="GO" id="GO:0000976">
    <property type="term" value="F:transcription cis-regulatory region binding"/>
    <property type="evidence" value="ECO:0007669"/>
    <property type="project" value="TreeGrafter"/>
</dbReference>
<feature type="region of interest" description="Disordered" evidence="5">
    <location>
        <begin position="191"/>
        <end position="219"/>
    </location>
</feature>
<feature type="DNA-binding region" description="H-T-H motif" evidence="4">
    <location>
        <begin position="33"/>
        <end position="52"/>
    </location>
</feature>
<evidence type="ECO:0000256" key="5">
    <source>
        <dbReference type="SAM" id="MobiDB-lite"/>
    </source>
</evidence>
<keyword evidence="8" id="KW-1185">Reference proteome</keyword>
<dbReference type="InterPro" id="IPR001647">
    <property type="entry name" value="HTH_TetR"/>
</dbReference>
<dbReference type="InterPro" id="IPR050109">
    <property type="entry name" value="HTH-type_TetR-like_transc_reg"/>
</dbReference>
<dbReference type="PROSITE" id="PS50977">
    <property type="entry name" value="HTH_TETR_2"/>
    <property type="match status" value="1"/>
</dbReference>
<dbReference type="AlphaFoldDB" id="A0A3Q9C603"/>
<gene>
    <name evidence="7" type="ORF">EJC51_31300</name>
</gene>
<sequence>MAGLRERKKAQTRKRLADTAFTLFRERGFENVTVAEIADAAEVAVSTLFAYFPCKEALVFDAEDEYERALTAAVRDRAPGTSMLDALEAHLVPAAQPAPDGPSGEDFVELVKSTPALLEYAGRVRRHWEASLAATLAEEAGVPEGDLLTTTLARFVLEANFLATYGDHSPEDLKAVFDRLRHGWADFGTGTGQPVRGSGLGHHESDASNRDDQATVTQL</sequence>
<evidence type="ECO:0000256" key="4">
    <source>
        <dbReference type="PROSITE-ProRule" id="PRU00335"/>
    </source>
</evidence>
<proteinExistence type="predicted"/>
<dbReference type="PRINTS" id="PR00455">
    <property type="entry name" value="HTHTETR"/>
</dbReference>
<dbReference type="Gene3D" id="1.10.10.60">
    <property type="entry name" value="Homeodomain-like"/>
    <property type="match status" value="1"/>
</dbReference>
<dbReference type="KEGG" id="saqu:EJC51_31300"/>
<evidence type="ECO:0000259" key="6">
    <source>
        <dbReference type="PROSITE" id="PS50977"/>
    </source>
</evidence>
<keyword evidence="2 4" id="KW-0238">DNA-binding</keyword>
<dbReference type="Proteomes" id="UP000280197">
    <property type="component" value="Chromosome"/>
</dbReference>
<dbReference type="RefSeq" id="WP_126274139.1">
    <property type="nucleotide sequence ID" value="NZ_CP034463.1"/>
</dbReference>
<keyword evidence="3" id="KW-0804">Transcription</keyword>
<name>A0A3Q9C603_9ACTN</name>
<dbReference type="SUPFAM" id="SSF46689">
    <property type="entry name" value="Homeodomain-like"/>
    <property type="match status" value="1"/>
</dbReference>
<reference evidence="7 8" key="1">
    <citation type="submission" date="2018-12" db="EMBL/GenBank/DDBJ databases">
        <authorList>
            <person name="Li K."/>
        </authorList>
    </citation>
    <scope>NUCLEOTIDE SEQUENCE [LARGE SCALE GENOMIC DNA]</scope>
    <source>
        <strain evidence="8">CR22</strain>
    </source>
</reference>
<evidence type="ECO:0000256" key="2">
    <source>
        <dbReference type="ARBA" id="ARBA00023125"/>
    </source>
</evidence>
<dbReference type="GO" id="GO:0003700">
    <property type="term" value="F:DNA-binding transcription factor activity"/>
    <property type="evidence" value="ECO:0007669"/>
    <property type="project" value="TreeGrafter"/>
</dbReference>
<dbReference type="Pfam" id="PF00440">
    <property type="entry name" value="TetR_N"/>
    <property type="match status" value="1"/>
</dbReference>
<protein>
    <submittedName>
        <fullName evidence="7">TetR family transcriptional regulator</fullName>
    </submittedName>
</protein>
<evidence type="ECO:0000256" key="3">
    <source>
        <dbReference type="ARBA" id="ARBA00023163"/>
    </source>
</evidence>
<evidence type="ECO:0000313" key="8">
    <source>
        <dbReference type="Proteomes" id="UP000280197"/>
    </source>
</evidence>
<dbReference type="PANTHER" id="PTHR30055:SF234">
    <property type="entry name" value="HTH-TYPE TRANSCRIPTIONAL REGULATOR BETI"/>
    <property type="match status" value="1"/>
</dbReference>
<accession>A0A3Q9C603</accession>
<organism evidence="7 8">
    <name type="scientific">Streptomyces aquilus</name>
    <dbReference type="NCBI Taxonomy" id="2548456"/>
    <lineage>
        <taxon>Bacteria</taxon>
        <taxon>Bacillati</taxon>
        <taxon>Actinomycetota</taxon>
        <taxon>Actinomycetes</taxon>
        <taxon>Kitasatosporales</taxon>
        <taxon>Streptomycetaceae</taxon>
        <taxon>Streptomyces</taxon>
    </lineage>
</organism>
<evidence type="ECO:0000313" key="7">
    <source>
        <dbReference type="EMBL" id="AZP20166.1"/>
    </source>
</evidence>
<dbReference type="InterPro" id="IPR009057">
    <property type="entry name" value="Homeodomain-like_sf"/>
</dbReference>
<feature type="domain" description="HTH tetR-type" evidence="6">
    <location>
        <begin position="10"/>
        <end position="70"/>
    </location>
</feature>
<dbReference type="EMBL" id="CP034463">
    <property type="protein sequence ID" value="AZP20166.1"/>
    <property type="molecule type" value="Genomic_DNA"/>
</dbReference>
<evidence type="ECO:0000256" key="1">
    <source>
        <dbReference type="ARBA" id="ARBA00023015"/>
    </source>
</evidence>
<keyword evidence="1" id="KW-0805">Transcription regulation</keyword>
<dbReference type="PANTHER" id="PTHR30055">
    <property type="entry name" value="HTH-TYPE TRANSCRIPTIONAL REGULATOR RUTR"/>
    <property type="match status" value="1"/>
</dbReference>